<evidence type="ECO:0000256" key="3">
    <source>
        <dbReference type="ARBA" id="ARBA00022475"/>
    </source>
</evidence>
<dbReference type="SMART" id="SM00382">
    <property type="entry name" value="AAA"/>
    <property type="match status" value="1"/>
</dbReference>
<dbReference type="PROSITE" id="PS00211">
    <property type="entry name" value="ABC_TRANSPORTER_1"/>
    <property type="match status" value="1"/>
</dbReference>
<dbReference type="Gene3D" id="3.40.50.300">
    <property type="entry name" value="P-loop containing nucleotide triphosphate hydrolases"/>
    <property type="match status" value="1"/>
</dbReference>
<sequence length="264" mass="29196">MLHVKDVSITFNEGTPDEKKALQRINLELKEGDFVTVIGSNGAGKSTLMNIISGNLVPDVGEVIIAEKNVTSLPEFKRSAYIGRVFQDPMAGTAPSMTIEENLAMAYSRIRKRNLKPGVTKLRKAEFKEHLKTLNLGLEDRLNAKVGLLSGGERQALSLLMATFTNPNILLLDEHTAALDPSRAALITKLTKDVVAEHGLTTLMVTHNMQQALDLGNRLIMMDKGQIILDIHGEKKQNLTIEDLLKEFQRIRGEQFESDRAVLG</sequence>
<proteinExistence type="predicted"/>
<dbReference type="InterPro" id="IPR017871">
    <property type="entry name" value="ABC_transporter-like_CS"/>
</dbReference>
<evidence type="ECO:0000256" key="5">
    <source>
        <dbReference type="ARBA" id="ARBA00022840"/>
    </source>
</evidence>
<evidence type="ECO:0000256" key="1">
    <source>
        <dbReference type="ARBA" id="ARBA00004202"/>
    </source>
</evidence>
<name>A0A919X9N9_9BACI</name>
<dbReference type="PANTHER" id="PTHR42788:SF7">
    <property type="entry name" value="NITRATE ABC TRANSPORTER ATP-BINDING PROTEIN"/>
    <property type="match status" value="1"/>
</dbReference>
<dbReference type="GO" id="GO:0005886">
    <property type="term" value="C:plasma membrane"/>
    <property type="evidence" value="ECO:0007669"/>
    <property type="project" value="UniProtKB-SubCell"/>
</dbReference>
<dbReference type="InterPro" id="IPR003439">
    <property type="entry name" value="ABC_transporter-like_ATP-bd"/>
</dbReference>
<dbReference type="Proteomes" id="UP000676917">
    <property type="component" value="Unassembled WGS sequence"/>
</dbReference>
<organism evidence="8 9">
    <name type="scientific">Ornithinibacillus bavariensis</name>
    <dbReference type="NCBI Taxonomy" id="545502"/>
    <lineage>
        <taxon>Bacteria</taxon>
        <taxon>Bacillati</taxon>
        <taxon>Bacillota</taxon>
        <taxon>Bacilli</taxon>
        <taxon>Bacillales</taxon>
        <taxon>Bacillaceae</taxon>
        <taxon>Ornithinibacillus</taxon>
    </lineage>
</organism>
<keyword evidence="2" id="KW-0813">Transport</keyword>
<keyword evidence="3" id="KW-1003">Cell membrane</keyword>
<dbReference type="InterPro" id="IPR050166">
    <property type="entry name" value="ABC_transporter_ATP-bind"/>
</dbReference>
<keyword evidence="6" id="KW-0472">Membrane</keyword>
<dbReference type="InterPro" id="IPR003593">
    <property type="entry name" value="AAA+_ATPase"/>
</dbReference>
<dbReference type="GO" id="GO:0016887">
    <property type="term" value="F:ATP hydrolysis activity"/>
    <property type="evidence" value="ECO:0007669"/>
    <property type="project" value="InterPro"/>
</dbReference>
<gene>
    <name evidence="8" type="ORF">J43TS3_13160</name>
</gene>
<keyword evidence="5 8" id="KW-0067">ATP-binding</keyword>
<evidence type="ECO:0000259" key="7">
    <source>
        <dbReference type="PROSITE" id="PS50893"/>
    </source>
</evidence>
<evidence type="ECO:0000256" key="4">
    <source>
        <dbReference type="ARBA" id="ARBA00022741"/>
    </source>
</evidence>
<dbReference type="Pfam" id="PF00005">
    <property type="entry name" value="ABC_tran"/>
    <property type="match status" value="1"/>
</dbReference>
<dbReference type="SUPFAM" id="SSF52540">
    <property type="entry name" value="P-loop containing nucleoside triphosphate hydrolases"/>
    <property type="match status" value="1"/>
</dbReference>
<dbReference type="InterPro" id="IPR027417">
    <property type="entry name" value="P-loop_NTPase"/>
</dbReference>
<comment type="subcellular location">
    <subcellularLocation>
        <location evidence="1">Cell membrane</location>
        <topology evidence="1">Peripheral membrane protein</topology>
    </subcellularLocation>
</comment>
<comment type="caution">
    <text evidence="8">The sequence shown here is derived from an EMBL/GenBank/DDBJ whole genome shotgun (WGS) entry which is preliminary data.</text>
</comment>
<reference evidence="8" key="1">
    <citation type="submission" date="2021-03" db="EMBL/GenBank/DDBJ databases">
        <title>Antimicrobial resistance genes in bacteria isolated from Japanese honey, and their potential for conferring macrolide and lincosamide resistance in the American foulbrood pathogen Paenibacillus larvae.</title>
        <authorList>
            <person name="Okamoto M."/>
            <person name="Kumagai M."/>
            <person name="Kanamori H."/>
            <person name="Takamatsu D."/>
        </authorList>
    </citation>
    <scope>NUCLEOTIDE SEQUENCE</scope>
    <source>
        <strain evidence="8">J43TS3</strain>
    </source>
</reference>
<keyword evidence="9" id="KW-1185">Reference proteome</keyword>
<feature type="domain" description="ABC transporter" evidence="7">
    <location>
        <begin position="2"/>
        <end position="249"/>
    </location>
</feature>
<protein>
    <submittedName>
        <fullName evidence="8">ABC transporter ATP-binding protein</fullName>
    </submittedName>
</protein>
<keyword evidence="4" id="KW-0547">Nucleotide-binding</keyword>
<evidence type="ECO:0000313" key="9">
    <source>
        <dbReference type="Proteomes" id="UP000676917"/>
    </source>
</evidence>
<evidence type="ECO:0000313" key="8">
    <source>
        <dbReference type="EMBL" id="GIO26705.1"/>
    </source>
</evidence>
<evidence type="ECO:0000256" key="2">
    <source>
        <dbReference type="ARBA" id="ARBA00022448"/>
    </source>
</evidence>
<dbReference type="PANTHER" id="PTHR42788">
    <property type="entry name" value="TAURINE IMPORT ATP-BINDING PROTEIN-RELATED"/>
    <property type="match status" value="1"/>
</dbReference>
<evidence type="ECO:0000256" key="6">
    <source>
        <dbReference type="ARBA" id="ARBA00023136"/>
    </source>
</evidence>
<dbReference type="RefSeq" id="WP_212920218.1">
    <property type="nucleotide sequence ID" value="NZ_BORP01000002.1"/>
</dbReference>
<dbReference type="PROSITE" id="PS50893">
    <property type="entry name" value="ABC_TRANSPORTER_2"/>
    <property type="match status" value="1"/>
</dbReference>
<accession>A0A919X9N9</accession>
<dbReference type="EMBL" id="BORP01000002">
    <property type="protein sequence ID" value="GIO26705.1"/>
    <property type="molecule type" value="Genomic_DNA"/>
</dbReference>
<dbReference type="GO" id="GO:0005524">
    <property type="term" value="F:ATP binding"/>
    <property type="evidence" value="ECO:0007669"/>
    <property type="project" value="UniProtKB-KW"/>
</dbReference>
<dbReference type="AlphaFoldDB" id="A0A919X9N9"/>